<evidence type="ECO:0000313" key="3">
    <source>
        <dbReference type="Proteomes" id="UP000187203"/>
    </source>
</evidence>
<organism evidence="2 3">
    <name type="scientific">Corchorus olitorius</name>
    <dbReference type="NCBI Taxonomy" id="93759"/>
    <lineage>
        <taxon>Eukaryota</taxon>
        <taxon>Viridiplantae</taxon>
        <taxon>Streptophyta</taxon>
        <taxon>Embryophyta</taxon>
        <taxon>Tracheophyta</taxon>
        <taxon>Spermatophyta</taxon>
        <taxon>Magnoliopsida</taxon>
        <taxon>eudicotyledons</taxon>
        <taxon>Gunneridae</taxon>
        <taxon>Pentapetalae</taxon>
        <taxon>rosids</taxon>
        <taxon>malvids</taxon>
        <taxon>Malvales</taxon>
        <taxon>Malvaceae</taxon>
        <taxon>Grewioideae</taxon>
        <taxon>Apeibeae</taxon>
        <taxon>Corchorus</taxon>
    </lineage>
</organism>
<protein>
    <submittedName>
        <fullName evidence="2">Uncharacterized protein</fullName>
    </submittedName>
</protein>
<name>A0A1R3L2H1_9ROSI</name>
<evidence type="ECO:0000313" key="2">
    <source>
        <dbReference type="EMBL" id="OMP13497.1"/>
    </source>
</evidence>
<dbReference type="Proteomes" id="UP000187203">
    <property type="component" value="Unassembled WGS sequence"/>
</dbReference>
<gene>
    <name evidence="2" type="ORF">COLO4_01556</name>
    <name evidence="1" type="ORF">COLO4_02593</name>
</gene>
<proteinExistence type="predicted"/>
<accession>A0A1R3L2H1</accession>
<dbReference type="AlphaFoldDB" id="A0A1R3L2H1"/>
<sequence>MARLNSHSILNARTFRIDEESGRTARRVRSGQIAFLEQCFLNNFSCGRKSTYIEKARRRLTRSL</sequence>
<reference evidence="3" key="1">
    <citation type="submission" date="2013-09" db="EMBL/GenBank/DDBJ databases">
        <title>Corchorus olitorius genome sequencing.</title>
        <authorList>
            <person name="Alam M."/>
            <person name="Haque M.S."/>
            <person name="Islam M.S."/>
            <person name="Emdad E.M."/>
            <person name="Islam M.M."/>
            <person name="Ahmed B."/>
            <person name="Halim A."/>
            <person name="Hossen Q.M.M."/>
            <person name="Hossain M.Z."/>
            <person name="Ahmed R."/>
            <person name="Khan M.M."/>
            <person name="Islam R."/>
            <person name="Rashid M.M."/>
            <person name="Khan S.A."/>
            <person name="Rahman M.S."/>
            <person name="Alam M."/>
            <person name="Yahiya A.S."/>
            <person name="Khan M.S."/>
            <person name="Azam M.S."/>
            <person name="Haque T."/>
            <person name="Lashkar M.Z.H."/>
            <person name="Akhand A.I."/>
            <person name="Morshed G."/>
            <person name="Roy S."/>
            <person name="Uddin K.S."/>
            <person name="Rabeya T."/>
            <person name="Hossain A.S."/>
            <person name="Chowdhury A."/>
            <person name="Snigdha A.R."/>
            <person name="Mortoza M.S."/>
            <person name="Matin S.A."/>
            <person name="Hoque S.M.E."/>
            <person name="Islam M.K."/>
            <person name="Roy D.K."/>
            <person name="Haider R."/>
            <person name="Moosa M.M."/>
            <person name="Elias S.M."/>
            <person name="Hasan A.M."/>
            <person name="Jahan S."/>
            <person name="Shafiuddin M."/>
            <person name="Mahmood N."/>
            <person name="Shommy N.S."/>
        </authorList>
    </citation>
    <scope>NUCLEOTIDE SEQUENCE [LARGE SCALE GENOMIC DNA]</scope>
    <source>
        <strain evidence="3">cv. O-4</strain>
    </source>
</reference>
<keyword evidence="3" id="KW-1185">Reference proteome</keyword>
<reference evidence="2" key="3">
    <citation type="journal article" date="2017" name="Nat. Plants">
        <title>Comparative genomics of two jute species and insight into fibre biogenesis.</title>
        <authorList>
            <person name="Islam M.S."/>
            <person name="Saito J.A."/>
            <person name="Emdad E.M."/>
            <person name="Ahmed B."/>
            <person name="Islam M.M."/>
            <person name="Halim A."/>
            <person name="Hossen Q.M."/>
            <person name="Hossain M.Z."/>
            <person name="Ahmed R."/>
            <person name="Hossain M.S."/>
            <person name="Kabir S.M."/>
            <person name="Khan M.S."/>
            <person name="Khan M.M."/>
            <person name="Hasan R."/>
            <person name="Aktar N."/>
            <person name="Honi U."/>
            <person name="Islam R."/>
            <person name="Rashid M.M."/>
            <person name="Wan X."/>
            <person name="Hou S."/>
            <person name="Haque T."/>
            <person name="Azam M.S."/>
            <person name="Moosa M.M."/>
            <person name="Elias S.M."/>
            <person name="Hasan A.M."/>
            <person name="Mahmood N."/>
            <person name="Shafiuddin M."/>
            <person name="Shahid S."/>
            <person name="Shommu N.S."/>
            <person name="Jahan S."/>
            <person name="Roy S."/>
            <person name="Chowdhury A."/>
            <person name="Akhand A.I."/>
            <person name="Nisho G.M."/>
            <person name="Uddin K.S."/>
            <person name="Rabeya T."/>
            <person name="Hoque S.M."/>
            <person name="Snigdha A.R."/>
            <person name="Mortoza S."/>
            <person name="Matin S.A."/>
            <person name="Islam M.K."/>
            <person name="Lashkar M.Z."/>
            <person name="Zaman M."/>
            <person name="Yuryev A."/>
            <person name="Uddin M.K."/>
            <person name="Rahman M.S."/>
            <person name="Haque M.S."/>
            <person name="Alam M.M."/>
            <person name="Khan H."/>
            <person name="Alam M."/>
        </authorList>
    </citation>
    <scope>NUCLEOTIDE SEQUENCE</scope>
    <source>
        <tissue evidence="2">Whole seedlings</tissue>
    </source>
</reference>
<dbReference type="EMBL" id="AWUE01005644">
    <property type="protein sequence ID" value="OMP12910.1"/>
    <property type="molecule type" value="Genomic_DNA"/>
</dbReference>
<reference evidence="2" key="2">
    <citation type="submission" date="2013-09" db="EMBL/GenBank/DDBJ databases">
        <authorList>
            <person name="Alam M."/>
            <person name="Haque M.S."/>
            <person name="Islam M.S."/>
            <person name="Emdad E.M."/>
            <person name="Islam M.M."/>
            <person name="Ahmed B."/>
            <person name="Halim A."/>
            <person name="Hossen Q.M.M."/>
            <person name="Hossain M.Z."/>
            <person name="Ahmed R."/>
            <person name="Khan M.M."/>
            <person name="Islam R."/>
            <person name="Rashid M.M."/>
            <person name="Khan S.A."/>
            <person name="Rahman M.S."/>
            <person name="Alam M."/>
            <person name="Yahiya A.S."/>
            <person name="Khan M.S."/>
            <person name="Azam M.S."/>
            <person name="Haque T."/>
            <person name="Lashkar M.Z.H."/>
            <person name="Akhand A.I."/>
            <person name="Morshed G."/>
            <person name="Roy S."/>
            <person name="Uddin K.S."/>
            <person name="Rabeya T."/>
            <person name="Hossain A.S."/>
            <person name="Chowdhury A."/>
            <person name="Snigdha A.R."/>
            <person name="Mortoza M.S."/>
            <person name="Matin S.A."/>
            <person name="Hoque S.M.E."/>
            <person name="Islam M.K."/>
            <person name="Roy D.K."/>
            <person name="Haider R."/>
            <person name="Moosa M.M."/>
            <person name="Elias S.M."/>
            <person name="Hasan A.M."/>
            <person name="Jahan S."/>
            <person name="Shafiuddin M."/>
            <person name="Mahmood N."/>
            <person name="Shommy N.S."/>
        </authorList>
    </citation>
    <scope>NUCLEOTIDE SEQUENCE</scope>
    <source>
        <tissue evidence="2">Whole seedlings</tissue>
    </source>
</reference>
<comment type="caution">
    <text evidence="2">The sequence shown here is derived from an EMBL/GenBank/DDBJ whole genome shotgun (WGS) entry which is preliminary data.</text>
</comment>
<dbReference type="EMBL" id="AWUE01004099">
    <property type="protein sequence ID" value="OMP13497.1"/>
    <property type="molecule type" value="Genomic_DNA"/>
</dbReference>
<evidence type="ECO:0000313" key="1">
    <source>
        <dbReference type="EMBL" id="OMP12910.1"/>
    </source>
</evidence>